<gene>
    <name evidence="6" type="primary">swt1</name>
</gene>
<dbReference type="PANTHER" id="PTHR16161">
    <property type="entry name" value="TRANSCRIPTIONAL PROTEIN SWT1"/>
    <property type="match status" value="1"/>
</dbReference>
<dbReference type="CDD" id="cd18727">
    <property type="entry name" value="PIN_Swt1-like"/>
    <property type="match status" value="1"/>
</dbReference>
<evidence type="ECO:0000259" key="4">
    <source>
        <dbReference type="SMART" id="SM00670"/>
    </source>
</evidence>
<dbReference type="SMART" id="SM00670">
    <property type="entry name" value="PINc"/>
    <property type="match status" value="1"/>
</dbReference>
<evidence type="ECO:0000313" key="6">
    <source>
        <dbReference type="RefSeq" id="XP_034066041.1"/>
    </source>
</evidence>
<evidence type="ECO:0000256" key="3">
    <source>
        <dbReference type="SAM" id="MobiDB-lite"/>
    </source>
</evidence>
<feature type="compositionally biased region" description="Basic residues" evidence="3">
    <location>
        <begin position="148"/>
        <end position="158"/>
    </location>
</feature>
<dbReference type="Pfam" id="PF13638">
    <property type="entry name" value="PIN_4"/>
    <property type="match status" value="1"/>
</dbReference>
<dbReference type="InterPro" id="IPR052626">
    <property type="entry name" value="SWT1_Regulator"/>
</dbReference>
<evidence type="ECO:0000256" key="2">
    <source>
        <dbReference type="ARBA" id="ARBA00074620"/>
    </source>
</evidence>
<dbReference type="GO" id="GO:0005634">
    <property type="term" value="C:nucleus"/>
    <property type="evidence" value="ECO:0007669"/>
    <property type="project" value="TreeGrafter"/>
</dbReference>
<reference evidence="6" key="1">
    <citation type="submission" date="2025-08" db="UniProtKB">
        <authorList>
            <consortium name="RefSeq"/>
        </authorList>
    </citation>
    <scope>IDENTIFICATION</scope>
</reference>
<evidence type="ECO:0000313" key="5">
    <source>
        <dbReference type="Proteomes" id="UP000515161"/>
    </source>
</evidence>
<sequence>MFSFVTSTFFLTQLSPELLSFPLSAAQPYRLFCNLGERMYLCKLFRITQTDTDSSLTLCCPTPTMQGCLYLSVEMASFACCVSLPLLKVQWVQYIIYLKNKIHSGPVWGGNGATRMRNRRRRKRRNSGGCFGNRLGFGPWMYRFGRMSKKAKKRRRRGLSSSSEEDEKESKKQDLTKNNKSSRGKPDLKNQERFETKPEKSAFPSVKDVPQSTRQIKKPVYRLAKAQEKDQESVKKEERTKQKHASPPDLGGKISSKAKNDISRKDKTVSGSKTEEAGPSKHLHTSGAVPQGTEKTSKGSLDEKSSQGTPSKLKKHLMSPSLVCAEQNKQGKKELKKCRAKEPPRTENDSKPVKTKEPSNNSSVSKDSAWEQKSDVFKKMCQRHEENKAKKSMWIEVKTPSASTTTKSSTSAKPTTSTSVSSSKVVKKVTLGSQKPSSSQEQVYAAPPFVPFKFKIPKKVKPTPVESTVEKKEAKTTKKGLEPVPELPETAASSSKSEEKTVQQAPVPPDVTPSVSSEGQDEGPPLAEQLPNTFHTVPVPWYDQMQVVEELHLARSQKRLEVNVMQSYGDLTCMDIDPPEEGGADTHCKQPNQQYLILVLDTNILLSHLDYIKKIRMNGLGDLGFPIVLIPWVVLQELDSLKRGRGLSGSVAHLATPAISYIYNCLKSRAPFLWGQSMQQASESNNGLNAENNDDRVLQCCLQYQSLYPECAHILCTNDKNLCSKALLSGVKALCKIDLEAEVGTSKHGFHPPQNVGPQVPSAMQNRIYAPVQPPMQRTGLHTVEENDNKRGDERPVWDPSSVSELEQCLLDVLSDVLEVEMKAAFEDIWLDIVYIKPPWTLLDVLKCFKKHWIAVFGNIVPRRKQQTVSTLITFFNSGGTSHCRDASALLRDAKDLVKAFGKRSRRVSAAISRMDNIFNKRQPQWESPAIDVVMNEDDEYHDDEEEGEQPTPAPFSHQEVWVLFEHLWSYVFQMSWEVFKALGFDPNSIQSTQPGGGPAPPQDVVDCLHNLCCIVSQLLQIFSSVLSSAPRLEEVQTLLSILHSNKIVNLDSRLTAKDFLDCLVQQDNREKLSIGGNQLLGVKEVLDRCVGVTCQHINFNTSRA</sequence>
<dbReference type="CTD" id="54823"/>
<organism evidence="5 6">
    <name type="scientific">Gymnodraco acuticeps</name>
    <name type="common">Antarctic dragonfish</name>
    <dbReference type="NCBI Taxonomy" id="8218"/>
    <lineage>
        <taxon>Eukaryota</taxon>
        <taxon>Metazoa</taxon>
        <taxon>Chordata</taxon>
        <taxon>Craniata</taxon>
        <taxon>Vertebrata</taxon>
        <taxon>Euteleostomi</taxon>
        <taxon>Actinopterygii</taxon>
        <taxon>Neopterygii</taxon>
        <taxon>Teleostei</taxon>
        <taxon>Neoteleostei</taxon>
        <taxon>Acanthomorphata</taxon>
        <taxon>Eupercaria</taxon>
        <taxon>Perciformes</taxon>
        <taxon>Notothenioidei</taxon>
        <taxon>Bathydraconidae</taxon>
        <taxon>Gymnodraco</taxon>
    </lineage>
</organism>
<dbReference type="RefSeq" id="XP_034066041.1">
    <property type="nucleotide sequence ID" value="XM_034210150.1"/>
</dbReference>
<feature type="compositionally biased region" description="Polar residues" evidence="3">
    <location>
        <begin position="431"/>
        <end position="442"/>
    </location>
</feature>
<dbReference type="InterPro" id="IPR029060">
    <property type="entry name" value="PIN-like_dom_sf"/>
</dbReference>
<keyword evidence="5" id="KW-1185">Reference proteome</keyword>
<feature type="compositionally biased region" description="Basic and acidic residues" evidence="3">
    <location>
        <begin position="340"/>
        <end position="357"/>
    </location>
</feature>
<feature type="compositionally biased region" description="Basic and acidic residues" evidence="3">
    <location>
        <begin position="168"/>
        <end position="177"/>
    </location>
</feature>
<feature type="compositionally biased region" description="Basic and acidic residues" evidence="3">
    <location>
        <begin position="184"/>
        <end position="200"/>
    </location>
</feature>
<feature type="region of interest" description="Disordered" evidence="3">
    <location>
        <begin position="148"/>
        <end position="532"/>
    </location>
</feature>
<proteinExistence type="inferred from homology"/>
<feature type="domain" description="PIN" evidence="4">
    <location>
        <begin position="596"/>
        <end position="724"/>
    </location>
</feature>
<protein>
    <recommendedName>
        <fullName evidence="2">Transcriptional protein SWT1</fullName>
    </recommendedName>
</protein>
<feature type="compositionally biased region" description="Basic and acidic residues" evidence="3">
    <location>
        <begin position="295"/>
        <end position="305"/>
    </location>
</feature>
<feature type="compositionally biased region" description="Basic residues" evidence="3">
    <location>
        <begin position="116"/>
        <end position="126"/>
    </location>
</feature>
<dbReference type="OrthoDB" id="548295at2759"/>
<feature type="compositionally biased region" description="Basic and acidic residues" evidence="3">
    <location>
        <begin position="368"/>
        <end position="389"/>
    </location>
</feature>
<feature type="compositionally biased region" description="Basic and acidic residues" evidence="3">
    <location>
        <begin position="225"/>
        <end position="240"/>
    </location>
</feature>
<feature type="compositionally biased region" description="Basic and acidic residues" evidence="3">
    <location>
        <begin position="258"/>
        <end position="279"/>
    </location>
</feature>
<feature type="region of interest" description="Disordered" evidence="3">
    <location>
        <begin position="109"/>
        <end position="130"/>
    </location>
</feature>
<dbReference type="Proteomes" id="UP000515161">
    <property type="component" value="Unplaced"/>
</dbReference>
<dbReference type="KEGG" id="gacu:117542454"/>
<dbReference type="PANTHER" id="PTHR16161:SF0">
    <property type="entry name" value="TRANSCRIPTIONAL PROTEIN SWT1"/>
    <property type="match status" value="1"/>
</dbReference>
<dbReference type="Gene3D" id="3.40.50.1010">
    <property type="entry name" value="5'-nuclease"/>
    <property type="match status" value="1"/>
</dbReference>
<feature type="compositionally biased region" description="Basic and acidic residues" evidence="3">
    <location>
        <begin position="468"/>
        <end position="481"/>
    </location>
</feature>
<dbReference type="FunFam" id="3.40.50.1010:FF:000012">
    <property type="entry name" value="SWT1, RNA endoribonuclease homolog"/>
    <property type="match status" value="1"/>
</dbReference>
<name>A0A6P8TPB8_GYMAC</name>
<dbReference type="InterPro" id="IPR002716">
    <property type="entry name" value="PIN_dom"/>
</dbReference>
<dbReference type="InParanoid" id="A0A6P8TPB8"/>
<feature type="compositionally biased region" description="Low complexity" evidence="3">
    <location>
        <begin position="397"/>
        <end position="430"/>
    </location>
</feature>
<accession>A0A6P8TPB8</accession>
<dbReference type="GeneID" id="117542454"/>
<evidence type="ECO:0000256" key="1">
    <source>
        <dbReference type="ARBA" id="ARBA00060839"/>
    </source>
</evidence>
<dbReference type="SUPFAM" id="SSF88723">
    <property type="entry name" value="PIN domain-like"/>
    <property type="match status" value="1"/>
</dbReference>
<dbReference type="AlphaFoldDB" id="A0A6P8TPB8"/>
<comment type="similarity">
    <text evidence="1">Belongs to the SWT1 family.</text>
</comment>